<reference evidence="1" key="1">
    <citation type="journal article" date="2015" name="PeerJ">
        <title>First genomic representation of candidate bacterial phylum KSB3 points to enhanced environmental sensing as a trigger of wastewater bulking.</title>
        <authorList>
            <person name="Sekiguchi Y."/>
            <person name="Ohashi A."/>
            <person name="Parks D.H."/>
            <person name="Yamauchi T."/>
            <person name="Tyson G.W."/>
            <person name="Hugenholtz P."/>
        </authorList>
    </citation>
    <scope>NUCLEOTIDE SEQUENCE [LARGE SCALE GENOMIC DNA]</scope>
</reference>
<dbReference type="EMBL" id="DF820458">
    <property type="protein sequence ID" value="GAK52040.1"/>
    <property type="molecule type" value="Genomic_DNA"/>
</dbReference>
<organism evidence="1">
    <name type="scientific">Candidatus Moduliflexus flocculans</name>
    <dbReference type="NCBI Taxonomy" id="1499966"/>
    <lineage>
        <taxon>Bacteria</taxon>
        <taxon>Candidatus Moduliflexota</taxon>
        <taxon>Candidatus Moduliflexia</taxon>
        <taxon>Candidatus Moduliflexales</taxon>
        <taxon>Candidatus Moduliflexaceae</taxon>
    </lineage>
</organism>
<dbReference type="Proteomes" id="UP000030700">
    <property type="component" value="Unassembled WGS sequence"/>
</dbReference>
<dbReference type="Pfam" id="PF03683">
    <property type="entry name" value="UPF0175"/>
    <property type="match status" value="1"/>
</dbReference>
<evidence type="ECO:0000313" key="2">
    <source>
        <dbReference type="Proteomes" id="UP000030700"/>
    </source>
</evidence>
<name>A0A081BNS4_9BACT</name>
<keyword evidence="2" id="KW-1185">Reference proteome</keyword>
<dbReference type="InterPro" id="IPR005368">
    <property type="entry name" value="UPF0175"/>
</dbReference>
<proteinExistence type="predicted"/>
<dbReference type="AlphaFoldDB" id="A0A081BNS4"/>
<dbReference type="HOGENOM" id="CLU_2407294_0_0_0"/>
<protein>
    <submittedName>
        <fullName evidence="1">Uncharacterized protein</fullName>
    </submittedName>
</protein>
<accession>A0A081BNS4</accession>
<gene>
    <name evidence="1" type="ORF">U14_03287</name>
</gene>
<evidence type="ECO:0000313" key="1">
    <source>
        <dbReference type="EMBL" id="GAK52040.1"/>
    </source>
</evidence>
<dbReference type="STRING" id="1499966.U14_03287"/>
<sequence>MIHAITIPIPQPIWNAEPDIAALQQRLLEYLILDEYQRGLISIREGAAMLHLSYEEFMDFLGSHRVSFINANSDELQESYRMFSDYMEHQVA</sequence>